<evidence type="ECO:0000313" key="2">
    <source>
        <dbReference type="EMBL" id="SHJ21279.1"/>
    </source>
</evidence>
<feature type="transmembrane region" description="Helical" evidence="1">
    <location>
        <begin position="17"/>
        <end position="37"/>
    </location>
</feature>
<dbReference type="EMBL" id="FQZP01000032">
    <property type="protein sequence ID" value="SHJ21279.1"/>
    <property type="molecule type" value="Genomic_DNA"/>
</dbReference>
<dbReference type="InterPro" id="IPR045407">
    <property type="entry name" value="DUF6512"/>
</dbReference>
<keyword evidence="3" id="KW-1185">Reference proteome</keyword>
<name>A0A1M6HGP3_9FIRM</name>
<reference evidence="2 3" key="1">
    <citation type="submission" date="2016-11" db="EMBL/GenBank/DDBJ databases">
        <authorList>
            <person name="Varghese N."/>
            <person name="Submissions S."/>
        </authorList>
    </citation>
    <scope>NUCLEOTIDE SEQUENCE [LARGE SCALE GENOMIC DNA]</scope>
    <source>
        <strain evidence="2 3">DSM 19027</strain>
    </source>
</reference>
<evidence type="ECO:0000313" key="3">
    <source>
        <dbReference type="Proteomes" id="UP000324781"/>
    </source>
</evidence>
<dbReference type="OrthoDB" id="48209at2"/>
<keyword evidence="1" id="KW-0812">Transmembrane</keyword>
<feature type="transmembrane region" description="Helical" evidence="1">
    <location>
        <begin position="78"/>
        <end position="100"/>
    </location>
</feature>
<dbReference type="RefSeq" id="WP_149678989.1">
    <property type="nucleotide sequence ID" value="NZ_DAONMB010000046.1"/>
</dbReference>
<feature type="transmembrane region" description="Helical" evidence="1">
    <location>
        <begin position="49"/>
        <end position="66"/>
    </location>
</feature>
<dbReference type="Pfam" id="PF20122">
    <property type="entry name" value="DUF6512"/>
    <property type="match status" value="1"/>
</dbReference>
<keyword evidence="1" id="KW-1133">Transmembrane helix</keyword>
<accession>A0A1M6HGP3</accession>
<organism evidence="2 3">
    <name type="scientific">Thermoclostridium caenicola</name>
    <dbReference type="NCBI Taxonomy" id="659425"/>
    <lineage>
        <taxon>Bacteria</taxon>
        <taxon>Bacillati</taxon>
        <taxon>Bacillota</taxon>
        <taxon>Clostridia</taxon>
        <taxon>Eubacteriales</taxon>
        <taxon>Oscillospiraceae</taxon>
        <taxon>Thermoclostridium</taxon>
    </lineage>
</organism>
<keyword evidence="1" id="KW-0472">Membrane</keyword>
<feature type="transmembrane region" description="Helical" evidence="1">
    <location>
        <begin position="142"/>
        <end position="160"/>
    </location>
</feature>
<dbReference type="Proteomes" id="UP000324781">
    <property type="component" value="Unassembled WGS sequence"/>
</dbReference>
<gene>
    <name evidence="2" type="ORF">SAMN05444373_103217</name>
</gene>
<protein>
    <submittedName>
        <fullName evidence="2">Uncharacterized protein</fullName>
    </submittedName>
</protein>
<proteinExistence type="predicted"/>
<feature type="transmembrane region" description="Helical" evidence="1">
    <location>
        <begin position="106"/>
        <end position="130"/>
    </location>
</feature>
<evidence type="ECO:0000256" key="1">
    <source>
        <dbReference type="SAM" id="Phobius"/>
    </source>
</evidence>
<dbReference type="AlphaFoldDB" id="A0A1M6HGP3"/>
<sequence>MENAVARKSKADLLTESLWIFVAASLLHFGYTFTRFYPLSFICAVNESIWEHTKIVFFGALFYNLVQFLLKGKASPSLITGLAPALFSILLTVPFLYYGYTGMLGFHVFIVDLAIAWVSGLICQIVLYRVSGIEGCSRYQTLSLAFLFLLILVFFLFTWYPPRGLPLFVPGGRS</sequence>